<dbReference type="PANTHER" id="PTHR46730:SF1">
    <property type="entry name" value="PLAT DOMAIN-CONTAINING PROTEIN"/>
    <property type="match status" value="1"/>
</dbReference>
<dbReference type="InterPro" id="IPR002859">
    <property type="entry name" value="PKD/REJ-like"/>
</dbReference>
<evidence type="ECO:0000256" key="1">
    <source>
        <dbReference type="ARBA" id="ARBA00004370"/>
    </source>
</evidence>
<feature type="region of interest" description="Disordered" evidence="6">
    <location>
        <begin position="788"/>
        <end position="821"/>
    </location>
</feature>
<gene>
    <name evidence="8" type="ORF">FSP39_008408</name>
</gene>
<organism evidence="8 9">
    <name type="scientific">Pinctada imbricata</name>
    <name type="common">Atlantic pearl-oyster</name>
    <name type="synonym">Pinctada martensii</name>
    <dbReference type="NCBI Taxonomy" id="66713"/>
    <lineage>
        <taxon>Eukaryota</taxon>
        <taxon>Metazoa</taxon>
        <taxon>Spiralia</taxon>
        <taxon>Lophotrochozoa</taxon>
        <taxon>Mollusca</taxon>
        <taxon>Bivalvia</taxon>
        <taxon>Autobranchia</taxon>
        <taxon>Pteriomorphia</taxon>
        <taxon>Pterioida</taxon>
        <taxon>Pterioidea</taxon>
        <taxon>Pteriidae</taxon>
        <taxon>Pinctada</taxon>
    </lineage>
</organism>
<name>A0AA88XQP1_PINIB</name>
<comment type="subcellular location">
    <subcellularLocation>
        <location evidence="1">Membrane</location>
    </subcellularLocation>
</comment>
<evidence type="ECO:0000256" key="6">
    <source>
        <dbReference type="SAM" id="MobiDB-lite"/>
    </source>
</evidence>
<protein>
    <recommendedName>
        <fullName evidence="7">PKD/REJ-like domain-containing protein</fullName>
    </recommendedName>
</protein>
<keyword evidence="2" id="KW-0812">Transmembrane</keyword>
<evidence type="ECO:0000256" key="3">
    <source>
        <dbReference type="ARBA" id="ARBA00022737"/>
    </source>
</evidence>
<comment type="caution">
    <text evidence="8">The sequence shown here is derived from an EMBL/GenBank/DDBJ whole genome shotgun (WGS) entry which is preliminary data.</text>
</comment>
<evidence type="ECO:0000256" key="2">
    <source>
        <dbReference type="ARBA" id="ARBA00022692"/>
    </source>
</evidence>
<sequence>MSLGTNITCITDPSDTSEKGKMWLELTFSNPGCVTYDYTMSGYKTVHLYCIYDDNWYYDKQTVYVGEEITAVKVGDANDNTFIPMTSSADIFVSYENGSDVTLEIESNTTGVSLLRENMTSTNHTFTITASDFGNSYGQFALRFSLSNILNTVEKWVVILYEEEISGFTFTGATVPIVHVGDNIPLSFTLTSGTDVVITIDIGTISLIEKCDGELRSHSLPYTANETGTYPVTITLSNFVSMFNHSFDITVQYPVNNITITRTEVMMVGDSNPMTFVMDAIAMIPMGAINAKLSILENYTQTSQTQDYDLTTLNPGGNQPENVDSYYTAPGYYLVHAMIYSEIHNINYTWLKIVEHELDLDIVAMLSVPLSKAEQEIGVTIVDPAKSPLYKLNCSFDIDGDVVNHTFDSVAHGSNATITYFYPGDGNKTLTVTCQNNLRTWQSSVYVDVYTDCFESTQLFDSVYKTANTPLKVYVTDVTQITGKVVVSDKCKNSSRTYWWDFYDVDRTDKTTLTLMGYYNNSQNQPAGITITFAEEAIEPGLKKLSLTANLTEAEGAVLIDHIFVYFQVPTIFAAIKGGSQRLISNQAALEVDAESLSKEPYNKVKNIPFGFSWSCRTIIHSTINENDISVGIARLKSTNPDLSFQTSYGADCTGLIQNPSSGKITLNQGDLTPDYWYIFFVNVSKTITTTSTPPLTISRDDNAVQAVRVVSYEPPNVGIRCLRNCREKVTRDTLVTVDVTCDSCQAGSTLYQWEITKFIPAPVNDFQSLPTVTESQVIVTETVGIQNQDKTGTKANKQKAPPYEKKRTPDMGMRPGAQEE</sequence>
<evidence type="ECO:0000313" key="9">
    <source>
        <dbReference type="Proteomes" id="UP001186944"/>
    </source>
</evidence>
<keyword evidence="9" id="KW-1185">Reference proteome</keyword>
<accession>A0AA88XQP1</accession>
<dbReference type="GO" id="GO:0006816">
    <property type="term" value="P:calcium ion transport"/>
    <property type="evidence" value="ECO:0007669"/>
    <property type="project" value="TreeGrafter"/>
</dbReference>
<dbReference type="PANTHER" id="PTHR46730">
    <property type="entry name" value="POLYCYSTIN-1"/>
    <property type="match status" value="1"/>
</dbReference>
<evidence type="ECO:0000259" key="7">
    <source>
        <dbReference type="Pfam" id="PF02010"/>
    </source>
</evidence>
<keyword evidence="3" id="KW-0677">Repeat</keyword>
<dbReference type="GO" id="GO:0005886">
    <property type="term" value="C:plasma membrane"/>
    <property type="evidence" value="ECO:0007669"/>
    <property type="project" value="TreeGrafter"/>
</dbReference>
<dbReference type="EMBL" id="VSWD01000010">
    <property type="protein sequence ID" value="KAK3090003.1"/>
    <property type="molecule type" value="Genomic_DNA"/>
</dbReference>
<feature type="domain" description="PKD/REJ-like" evidence="7">
    <location>
        <begin position="486"/>
        <end position="758"/>
    </location>
</feature>
<dbReference type="AlphaFoldDB" id="A0AA88XQP1"/>
<dbReference type="Pfam" id="PF02010">
    <property type="entry name" value="REJ"/>
    <property type="match status" value="1"/>
</dbReference>
<dbReference type="GO" id="GO:0005261">
    <property type="term" value="F:monoatomic cation channel activity"/>
    <property type="evidence" value="ECO:0007669"/>
    <property type="project" value="TreeGrafter"/>
</dbReference>
<keyword evidence="4" id="KW-1133">Transmembrane helix</keyword>
<proteinExistence type="predicted"/>
<dbReference type="Proteomes" id="UP001186944">
    <property type="component" value="Unassembled WGS sequence"/>
</dbReference>
<evidence type="ECO:0000256" key="5">
    <source>
        <dbReference type="ARBA" id="ARBA00023136"/>
    </source>
</evidence>
<keyword evidence="5" id="KW-0472">Membrane</keyword>
<evidence type="ECO:0000256" key="4">
    <source>
        <dbReference type="ARBA" id="ARBA00022989"/>
    </source>
</evidence>
<evidence type="ECO:0000313" key="8">
    <source>
        <dbReference type="EMBL" id="KAK3090003.1"/>
    </source>
</evidence>
<reference evidence="8" key="1">
    <citation type="submission" date="2019-08" db="EMBL/GenBank/DDBJ databases">
        <title>The improved chromosome-level genome for the pearl oyster Pinctada fucata martensii using PacBio sequencing and Hi-C.</title>
        <authorList>
            <person name="Zheng Z."/>
        </authorList>
    </citation>
    <scope>NUCLEOTIDE SEQUENCE</scope>
    <source>
        <strain evidence="8">ZZ-2019</strain>
        <tissue evidence="8">Adductor muscle</tissue>
    </source>
</reference>